<keyword evidence="2" id="KW-1185">Reference proteome</keyword>
<feature type="non-terminal residue" evidence="1">
    <location>
        <position position="43"/>
    </location>
</feature>
<sequence length="43" mass="4841">QLLKEKDLITEHKEKPTCDGSLTPCVLDPAPCGIYYPLLLKQK</sequence>
<organism evidence="1 2">
    <name type="scientific">Anas platyrhynchos</name>
    <name type="common">Mallard</name>
    <name type="synonym">Anas boschas</name>
    <dbReference type="NCBI Taxonomy" id="8839"/>
    <lineage>
        <taxon>Eukaryota</taxon>
        <taxon>Metazoa</taxon>
        <taxon>Chordata</taxon>
        <taxon>Craniata</taxon>
        <taxon>Vertebrata</taxon>
        <taxon>Euteleostomi</taxon>
        <taxon>Archelosauria</taxon>
        <taxon>Archosauria</taxon>
        <taxon>Dinosauria</taxon>
        <taxon>Saurischia</taxon>
        <taxon>Theropoda</taxon>
        <taxon>Coelurosauria</taxon>
        <taxon>Aves</taxon>
        <taxon>Neognathae</taxon>
        <taxon>Galloanserae</taxon>
        <taxon>Anseriformes</taxon>
        <taxon>Anatidae</taxon>
        <taxon>Anatinae</taxon>
        <taxon>Anas</taxon>
    </lineage>
</organism>
<dbReference type="AlphaFoldDB" id="R0K2B8"/>
<reference evidence="2" key="1">
    <citation type="journal article" date="2013" name="Nat. Genet.">
        <title>The duck genome and transcriptome provide insight into an avian influenza virus reservoir species.</title>
        <authorList>
            <person name="Huang Y."/>
            <person name="Li Y."/>
            <person name="Burt D.W."/>
            <person name="Chen H."/>
            <person name="Zhang Y."/>
            <person name="Qian W."/>
            <person name="Kim H."/>
            <person name="Gan S."/>
            <person name="Zhao Y."/>
            <person name="Li J."/>
            <person name="Yi K."/>
            <person name="Feng H."/>
            <person name="Zhu P."/>
            <person name="Li B."/>
            <person name="Liu Q."/>
            <person name="Fairley S."/>
            <person name="Magor K.E."/>
            <person name="Du Z."/>
            <person name="Hu X."/>
            <person name="Goodman L."/>
            <person name="Tafer H."/>
            <person name="Vignal A."/>
            <person name="Lee T."/>
            <person name="Kim K.W."/>
            <person name="Sheng Z."/>
            <person name="An Y."/>
            <person name="Searle S."/>
            <person name="Herrero J."/>
            <person name="Groenen M.A."/>
            <person name="Crooijmans R.P."/>
            <person name="Faraut T."/>
            <person name="Cai Q."/>
            <person name="Webster R.G."/>
            <person name="Aldridge J.R."/>
            <person name="Warren W.C."/>
            <person name="Bartschat S."/>
            <person name="Kehr S."/>
            <person name="Marz M."/>
            <person name="Stadler P.F."/>
            <person name="Smith J."/>
            <person name="Kraus R.H."/>
            <person name="Zhao Y."/>
            <person name="Ren L."/>
            <person name="Fei J."/>
            <person name="Morisson M."/>
            <person name="Kaiser P."/>
            <person name="Griffin D.K."/>
            <person name="Rao M."/>
            <person name="Pitel F."/>
            <person name="Wang J."/>
            <person name="Li N."/>
        </authorList>
    </citation>
    <scope>NUCLEOTIDE SEQUENCE [LARGE SCALE GENOMIC DNA]</scope>
</reference>
<evidence type="ECO:0000313" key="2">
    <source>
        <dbReference type="Proteomes" id="UP000296049"/>
    </source>
</evidence>
<accession>R0K2B8</accession>
<gene>
    <name evidence="1" type="ORF">Anapl_00123</name>
</gene>
<dbReference type="Proteomes" id="UP000296049">
    <property type="component" value="Unassembled WGS sequence"/>
</dbReference>
<name>R0K2B8_ANAPL</name>
<feature type="non-terminal residue" evidence="1">
    <location>
        <position position="1"/>
    </location>
</feature>
<evidence type="ECO:0000313" key="1">
    <source>
        <dbReference type="EMBL" id="EOB04151.1"/>
    </source>
</evidence>
<protein>
    <submittedName>
        <fullName evidence="1">Uncharacterized protein</fullName>
    </submittedName>
</protein>
<proteinExistence type="predicted"/>
<dbReference type="EMBL" id="KB742808">
    <property type="protein sequence ID" value="EOB04151.1"/>
    <property type="molecule type" value="Genomic_DNA"/>
</dbReference>